<keyword evidence="1" id="KW-0677">Repeat</keyword>
<dbReference type="KEGG" id="mars:A8C75_07595"/>
<reference evidence="5" key="1">
    <citation type="submission" date="2016-05" db="EMBL/GenBank/DDBJ databases">
        <authorList>
            <person name="Baek K."/>
            <person name="Yang S.-J."/>
        </authorList>
    </citation>
    <scope>NUCLEOTIDE SEQUENCE [LARGE SCALE GENOMIC DNA]</scope>
    <source>
        <strain evidence="5">ST58-10</strain>
    </source>
</reference>
<dbReference type="STRING" id="1821621.A8C75_07595"/>
<dbReference type="Pfam" id="PF00571">
    <property type="entry name" value="CBS"/>
    <property type="match status" value="1"/>
</dbReference>
<dbReference type="InterPro" id="IPR046342">
    <property type="entry name" value="CBS_dom_sf"/>
</dbReference>
<dbReference type="OrthoDB" id="6181416at2"/>
<evidence type="ECO:0000313" key="5">
    <source>
        <dbReference type="Proteomes" id="UP000078070"/>
    </source>
</evidence>
<dbReference type="PANTHER" id="PTHR48108:SF34">
    <property type="entry name" value="CBS DOMAIN-CONTAINING PROTEIN YHCV"/>
    <property type="match status" value="1"/>
</dbReference>
<organism evidence="4 5">
    <name type="scientific">Marinobacterium aestuarii</name>
    <dbReference type="NCBI Taxonomy" id="1821621"/>
    <lineage>
        <taxon>Bacteria</taxon>
        <taxon>Pseudomonadati</taxon>
        <taxon>Pseudomonadota</taxon>
        <taxon>Gammaproteobacteria</taxon>
        <taxon>Oceanospirillales</taxon>
        <taxon>Oceanospirillaceae</taxon>
        <taxon>Marinobacterium</taxon>
    </lineage>
</organism>
<reference evidence="4 5" key="2">
    <citation type="journal article" date="2018" name="Int. J. Syst. Evol. Microbiol.">
        <title>Marinobacterium aestuarii sp. nov., a benzene-degrading marine bacterium isolated from estuary sediment.</title>
        <authorList>
            <person name="Bae S.S."/>
            <person name="Jung J."/>
            <person name="Chung D."/>
            <person name="Baek K."/>
        </authorList>
    </citation>
    <scope>NUCLEOTIDE SEQUENCE [LARGE SCALE GENOMIC DNA]</scope>
    <source>
        <strain evidence="4 5">ST58-10</strain>
    </source>
</reference>
<dbReference type="RefSeq" id="WP_067380242.1">
    <property type="nucleotide sequence ID" value="NZ_CP015839.1"/>
</dbReference>
<evidence type="ECO:0000259" key="3">
    <source>
        <dbReference type="PROSITE" id="PS51371"/>
    </source>
</evidence>
<dbReference type="AlphaFoldDB" id="A0A1A9EWW0"/>
<evidence type="ECO:0000256" key="1">
    <source>
        <dbReference type="ARBA" id="ARBA00022737"/>
    </source>
</evidence>
<dbReference type="Gene3D" id="3.10.580.10">
    <property type="entry name" value="CBS-domain"/>
    <property type="match status" value="1"/>
</dbReference>
<dbReference type="SUPFAM" id="SSF54631">
    <property type="entry name" value="CBS-domain pair"/>
    <property type="match status" value="1"/>
</dbReference>
<keyword evidence="5" id="KW-1185">Reference proteome</keyword>
<keyword evidence="2" id="KW-0129">CBS domain</keyword>
<evidence type="ECO:0000256" key="2">
    <source>
        <dbReference type="PROSITE-ProRule" id="PRU00703"/>
    </source>
</evidence>
<dbReference type="Proteomes" id="UP000078070">
    <property type="component" value="Chromosome"/>
</dbReference>
<feature type="domain" description="CBS" evidence="3">
    <location>
        <begin position="39"/>
        <end position="103"/>
    </location>
</feature>
<dbReference type="PROSITE" id="PS51371">
    <property type="entry name" value="CBS"/>
    <property type="match status" value="1"/>
</dbReference>
<protein>
    <submittedName>
        <fullName evidence="4">CBS domain-containing protein</fullName>
    </submittedName>
</protein>
<name>A0A1A9EWW0_9GAMM</name>
<dbReference type="InterPro" id="IPR000644">
    <property type="entry name" value="CBS_dom"/>
</dbReference>
<evidence type="ECO:0000313" key="4">
    <source>
        <dbReference type="EMBL" id="ANG62365.1"/>
    </source>
</evidence>
<sequence>MFQEFRHLRVQEASDVDHLLSPTQVRPQSTLRSPALDVMTDFAETAPVTVSAQMSVDEALDWMKSQHVRMLFVVNEKNQFAGVITARDIAGSRAMVYAQQHGIARAEVQVCHIMLGRAHIRGLTFEQVANATIGDLMLTMQGSGDQHVVVIDEGYAGVKRVRGVISASDISRLLKVSFEVMYEAKTFAEIEKIVAQGGEL</sequence>
<accession>A0A1A9EWW0</accession>
<gene>
    <name evidence="4" type="ORF">A8C75_07595</name>
</gene>
<dbReference type="InterPro" id="IPR051462">
    <property type="entry name" value="CBS_domain-containing"/>
</dbReference>
<dbReference type="SMART" id="SM00116">
    <property type="entry name" value="CBS"/>
    <property type="match status" value="2"/>
</dbReference>
<proteinExistence type="predicted"/>
<dbReference type="EMBL" id="CP015839">
    <property type="protein sequence ID" value="ANG62365.1"/>
    <property type="molecule type" value="Genomic_DNA"/>
</dbReference>
<dbReference type="PANTHER" id="PTHR48108">
    <property type="entry name" value="CBS DOMAIN-CONTAINING PROTEIN CBSX2, CHLOROPLASTIC"/>
    <property type="match status" value="1"/>
</dbReference>